<dbReference type="EMBL" id="CP012502">
    <property type="protein sequence ID" value="AOM84390.1"/>
    <property type="molecule type" value="Genomic_DNA"/>
</dbReference>
<organism evidence="2 3">
    <name type="scientific">Salisediminibacterium beveridgei</name>
    <dbReference type="NCBI Taxonomy" id="632773"/>
    <lineage>
        <taxon>Bacteria</taxon>
        <taxon>Bacillati</taxon>
        <taxon>Bacillota</taxon>
        <taxon>Bacilli</taxon>
        <taxon>Bacillales</taxon>
        <taxon>Bacillaceae</taxon>
        <taxon>Salisediminibacterium</taxon>
    </lineage>
</organism>
<evidence type="ECO:0000313" key="3">
    <source>
        <dbReference type="Proteomes" id="UP000094463"/>
    </source>
</evidence>
<protein>
    <recommendedName>
        <fullName evidence="1">YokE-like PH domain-containing protein</fullName>
    </recommendedName>
</protein>
<name>A0A1D7QZK3_9BACI</name>
<sequence length="86" mass="9402">MIFPDRVELSNSAVLVTKKKFFGLTSTSEEVSYKRIASVRLNKGLISGNVVIETAGGSVNDIEVKGFKKKVASKLQARLKESISKE</sequence>
<evidence type="ECO:0000313" key="2">
    <source>
        <dbReference type="EMBL" id="AOM84390.1"/>
    </source>
</evidence>
<feature type="domain" description="YokE-like PH" evidence="1">
    <location>
        <begin position="9"/>
        <end position="75"/>
    </location>
</feature>
<dbReference type="InterPro" id="IPR039519">
    <property type="entry name" value="YokE-like_PH"/>
</dbReference>
<dbReference type="KEGG" id="bbev:BBEV_3073"/>
<gene>
    <name evidence="2" type="ORF">BBEV_3073</name>
</gene>
<dbReference type="Proteomes" id="UP000094463">
    <property type="component" value="Chromosome"/>
</dbReference>
<reference evidence="2 3" key="1">
    <citation type="submission" date="2015-08" db="EMBL/GenBank/DDBJ databases">
        <title>The complete genome sequence of Bacillus beveridgei MLTeJB.</title>
        <authorList>
            <person name="Hanson T.E."/>
            <person name="Mesa C."/>
            <person name="Basesman S.M."/>
            <person name="Oremland R.S."/>
        </authorList>
    </citation>
    <scope>NUCLEOTIDE SEQUENCE [LARGE SCALE GENOMIC DNA]</scope>
    <source>
        <strain evidence="2 3">MLTeJB</strain>
    </source>
</reference>
<proteinExistence type="predicted"/>
<dbReference type="AlphaFoldDB" id="A0A1D7QZK3"/>
<evidence type="ECO:0000259" key="1">
    <source>
        <dbReference type="Pfam" id="PF14470"/>
    </source>
</evidence>
<keyword evidence="3" id="KW-1185">Reference proteome</keyword>
<dbReference type="Pfam" id="PF14470">
    <property type="entry name" value="bPH_3"/>
    <property type="match status" value="1"/>
</dbReference>
<accession>A0A1D7QZK3</accession>